<dbReference type="Pfam" id="PF00005">
    <property type="entry name" value="ABC_tran"/>
    <property type="match status" value="1"/>
</dbReference>
<evidence type="ECO:0000256" key="6">
    <source>
        <dbReference type="ARBA" id="ARBA00022840"/>
    </source>
</evidence>
<dbReference type="InterPro" id="IPR017871">
    <property type="entry name" value="ABC_transporter-like_CS"/>
</dbReference>
<keyword evidence="8" id="KW-0472">Membrane</keyword>
<dbReference type="AlphaFoldDB" id="A0A096CPS8"/>
<dbReference type="InterPro" id="IPR003593">
    <property type="entry name" value="AAA+_ATPase"/>
</dbReference>
<proteinExistence type="inferred from homology"/>
<dbReference type="PANTHER" id="PTHR43553:SF24">
    <property type="entry name" value="ENERGY-COUPLING FACTOR TRANSPORTER ATP-BINDING PROTEIN ECFA1"/>
    <property type="match status" value="1"/>
</dbReference>
<evidence type="ECO:0000256" key="8">
    <source>
        <dbReference type="ARBA" id="ARBA00023136"/>
    </source>
</evidence>
<evidence type="ECO:0000256" key="1">
    <source>
        <dbReference type="ARBA" id="ARBA00004202"/>
    </source>
</evidence>
<dbReference type="GO" id="GO:0043190">
    <property type="term" value="C:ATP-binding cassette (ABC) transporter complex"/>
    <property type="evidence" value="ECO:0007669"/>
    <property type="project" value="TreeGrafter"/>
</dbReference>
<dbReference type="InterPro" id="IPR003439">
    <property type="entry name" value="ABC_transporter-like_ATP-bd"/>
</dbReference>
<gene>
    <name evidence="10" type="ORF">HMPREF0872_05510</name>
</gene>
<accession>A0A096CPS8</accession>
<sequence>MNKQDVMIEVKNLSHVYEDENGNPVAALEDVSLTIHRGEFVAIIGTNGSGKSTLAKHFNVLLQPSSGACVVAGMNSMEAEHIWDIRQHVGMVFQNPDNQIVAAIVEEDVAFGPENLGVAPEEIRRRVTESLAAVNMSEFAHHAPHLLSGGQKQRIAIAGVLAMKPDCIVLDEPTAMLDPKGRREVLETVRRLNTKEGITVVYITHFMEEAVTADRIIVMKHGKKLQEGTPREIFSQVDVLKELGLDVPVAAETAASLVKHGLPLPPGIITNEELGDALCR</sequence>
<dbReference type="InterPro" id="IPR027417">
    <property type="entry name" value="P-loop_NTPase"/>
</dbReference>
<comment type="caution">
    <text evidence="10">The sequence shown here is derived from an EMBL/GenBank/DDBJ whole genome shotgun (WGS) entry which is preliminary data.</text>
</comment>
<dbReference type="PANTHER" id="PTHR43553">
    <property type="entry name" value="HEAVY METAL TRANSPORTER"/>
    <property type="match status" value="1"/>
</dbReference>
<evidence type="ECO:0000256" key="4">
    <source>
        <dbReference type="ARBA" id="ARBA00022475"/>
    </source>
</evidence>
<evidence type="ECO:0000313" key="10">
    <source>
        <dbReference type="EMBL" id="KGF47304.1"/>
    </source>
</evidence>
<dbReference type="GO" id="GO:0042626">
    <property type="term" value="F:ATPase-coupled transmembrane transporter activity"/>
    <property type="evidence" value="ECO:0007669"/>
    <property type="project" value="TreeGrafter"/>
</dbReference>
<name>A0A096CPS8_9FIRM</name>
<protein>
    <submittedName>
        <fullName evidence="10">Cobalt transporter ATP-binding subunit</fullName>
    </submittedName>
</protein>
<dbReference type="GO" id="GO:0016887">
    <property type="term" value="F:ATP hydrolysis activity"/>
    <property type="evidence" value="ECO:0007669"/>
    <property type="project" value="InterPro"/>
</dbReference>
<dbReference type="PROSITE" id="PS50893">
    <property type="entry name" value="ABC_TRANSPORTER_2"/>
    <property type="match status" value="1"/>
</dbReference>
<organism evidence="10 11">
    <name type="scientific">Veillonella montpellierensis DNF00314</name>
    <dbReference type="NCBI Taxonomy" id="1401067"/>
    <lineage>
        <taxon>Bacteria</taxon>
        <taxon>Bacillati</taxon>
        <taxon>Bacillota</taxon>
        <taxon>Negativicutes</taxon>
        <taxon>Veillonellales</taxon>
        <taxon>Veillonellaceae</taxon>
        <taxon>Veillonella</taxon>
    </lineage>
</organism>
<dbReference type="FunFam" id="3.40.50.300:FF:000224">
    <property type="entry name" value="Energy-coupling factor transporter ATP-binding protein EcfA"/>
    <property type="match status" value="1"/>
</dbReference>
<dbReference type="CDD" id="cd03225">
    <property type="entry name" value="ABC_cobalt_CbiO_domain1"/>
    <property type="match status" value="1"/>
</dbReference>
<evidence type="ECO:0000256" key="7">
    <source>
        <dbReference type="ARBA" id="ARBA00022967"/>
    </source>
</evidence>
<evidence type="ECO:0000256" key="3">
    <source>
        <dbReference type="ARBA" id="ARBA00022448"/>
    </source>
</evidence>
<evidence type="ECO:0000259" key="9">
    <source>
        <dbReference type="PROSITE" id="PS50893"/>
    </source>
</evidence>
<dbReference type="NCBIfam" id="TIGR04520">
    <property type="entry name" value="ECF_ATPase_1"/>
    <property type="match status" value="1"/>
</dbReference>
<keyword evidence="5" id="KW-0547">Nucleotide-binding</keyword>
<feature type="domain" description="ABC transporter" evidence="9">
    <location>
        <begin position="8"/>
        <end position="246"/>
    </location>
</feature>
<dbReference type="RefSeq" id="WP_028257582.1">
    <property type="nucleotide sequence ID" value="NZ_JRNT01000014.1"/>
</dbReference>
<dbReference type="SUPFAM" id="SSF52540">
    <property type="entry name" value="P-loop containing nucleoside triphosphate hydrolases"/>
    <property type="match status" value="1"/>
</dbReference>
<dbReference type="GO" id="GO:0005524">
    <property type="term" value="F:ATP binding"/>
    <property type="evidence" value="ECO:0007669"/>
    <property type="project" value="UniProtKB-KW"/>
</dbReference>
<reference evidence="10 11" key="1">
    <citation type="submission" date="2014-07" db="EMBL/GenBank/DDBJ databases">
        <authorList>
            <person name="McCorrison J."/>
            <person name="Sanka R."/>
            <person name="Torralba M."/>
            <person name="Gillis M."/>
            <person name="Haft D.H."/>
            <person name="Methe B."/>
            <person name="Sutton G."/>
            <person name="Nelson K.E."/>
        </authorList>
    </citation>
    <scope>NUCLEOTIDE SEQUENCE [LARGE SCALE GENOMIC DNA]</scope>
    <source>
        <strain evidence="10 11">DNF00314</strain>
    </source>
</reference>
<evidence type="ECO:0000256" key="2">
    <source>
        <dbReference type="ARBA" id="ARBA00005417"/>
    </source>
</evidence>
<dbReference type="PROSITE" id="PS00211">
    <property type="entry name" value="ABC_TRANSPORTER_1"/>
    <property type="match status" value="1"/>
</dbReference>
<dbReference type="Proteomes" id="UP000029628">
    <property type="component" value="Unassembled WGS sequence"/>
</dbReference>
<dbReference type="SMART" id="SM00382">
    <property type="entry name" value="AAA"/>
    <property type="match status" value="1"/>
</dbReference>
<dbReference type="InterPro" id="IPR030947">
    <property type="entry name" value="EcfA_1"/>
</dbReference>
<dbReference type="eggNOG" id="COG1122">
    <property type="taxonomic scope" value="Bacteria"/>
</dbReference>
<dbReference type="EMBL" id="JRNT01000014">
    <property type="protein sequence ID" value="KGF47304.1"/>
    <property type="molecule type" value="Genomic_DNA"/>
</dbReference>
<dbReference type="NCBIfam" id="NF010167">
    <property type="entry name" value="PRK13648.1"/>
    <property type="match status" value="1"/>
</dbReference>
<keyword evidence="3" id="KW-0813">Transport</keyword>
<keyword evidence="6 10" id="KW-0067">ATP-binding</keyword>
<comment type="similarity">
    <text evidence="2">Belongs to the ABC transporter superfamily.</text>
</comment>
<evidence type="ECO:0000313" key="11">
    <source>
        <dbReference type="Proteomes" id="UP000029628"/>
    </source>
</evidence>
<keyword evidence="11" id="KW-1185">Reference proteome</keyword>
<dbReference type="InterPro" id="IPR015856">
    <property type="entry name" value="ABC_transpr_CbiO/EcfA_su"/>
</dbReference>
<keyword evidence="4" id="KW-1003">Cell membrane</keyword>
<dbReference type="InterPro" id="IPR050095">
    <property type="entry name" value="ECF_ABC_transporter_ATP-bd"/>
</dbReference>
<comment type="subcellular location">
    <subcellularLocation>
        <location evidence="1">Cell membrane</location>
        <topology evidence="1">Peripheral membrane protein</topology>
    </subcellularLocation>
</comment>
<keyword evidence="7" id="KW-1278">Translocase</keyword>
<dbReference type="Gene3D" id="3.40.50.300">
    <property type="entry name" value="P-loop containing nucleotide triphosphate hydrolases"/>
    <property type="match status" value="1"/>
</dbReference>
<evidence type="ECO:0000256" key="5">
    <source>
        <dbReference type="ARBA" id="ARBA00022741"/>
    </source>
</evidence>